<dbReference type="Gene3D" id="1.10.287.950">
    <property type="entry name" value="Methyl-accepting chemotaxis protein"/>
    <property type="match status" value="1"/>
</dbReference>
<dbReference type="InterPro" id="IPR004089">
    <property type="entry name" value="MCPsignal_dom"/>
</dbReference>
<dbReference type="GO" id="GO:0016020">
    <property type="term" value="C:membrane"/>
    <property type="evidence" value="ECO:0007669"/>
    <property type="project" value="UniProtKB-SubCell"/>
</dbReference>
<feature type="domain" description="Methyl-accepting transducer" evidence="4">
    <location>
        <begin position="1"/>
        <end position="93"/>
    </location>
</feature>
<dbReference type="RefSeq" id="WP_113745200.1">
    <property type="nucleotide sequence ID" value="NZ_UAPV01000009.1"/>
</dbReference>
<protein>
    <submittedName>
        <fullName evidence="5">Methyl-accepting chemotaxis protein 4</fullName>
    </submittedName>
</protein>
<dbReference type="SUPFAM" id="SSF58104">
    <property type="entry name" value="Methyl-accepting chemotaxis protein (MCP) signaling domain"/>
    <property type="match status" value="1"/>
</dbReference>
<dbReference type="PANTHER" id="PTHR32089">
    <property type="entry name" value="METHYL-ACCEPTING CHEMOTAXIS PROTEIN MCPB"/>
    <property type="match status" value="1"/>
</dbReference>
<evidence type="ECO:0000256" key="3">
    <source>
        <dbReference type="PROSITE-ProRule" id="PRU00284"/>
    </source>
</evidence>
<dbReference type="GO" id="GO:0006935">
    <property type="term" value="P:chemotaxis"/>
    <property type="evidence" value="ECO:0007669"/>
    <property type="project" value="UniProtKB-ARBA"/>
</dbReference>
<evidence type="ECO:0000313" key="5">
    <source>
        <dbReference type="EMBL" id="SPT78977.1"/>
    </source>
</evidence>
<dbReference type="Proteomes" id="UP000250086">
    <property type="component" value="Unassembled WGS sequence"/>
</dbReference>
<evidence type="ECO:0000259" key="4">
    <source>
        <dbReference type="PROSITE" id="PS50111"/>
    </source>
</evidence>
<organism evidence="5 6">
    <name type="scientific">Anaerobiospirillum thomasii</name>
    <dbReference type="NCBI Taxonomy" id="179995"/>
    <lineage>
        <taxon>Bacteria</taxon>
        <taxon>Pseudomonadati</taxon>
        <taxon>Pseudomonadota</taxon>
        <taxon>Gammaproteobacteria</taxon>
        <taxon>Aeromonadales</taxon>
        <taxon>Succinivibrionaceae</taxon>
        <taxon>Anaerobiospirillum</taxon>
    </lineage>
</organism>
<evidence type="ECO:0000313" key="6">
    <source>
        <dbReference type="Proteomes" id="UP000250086"/>
    </source>
</evidence>
<sequence length="93" mass="10120">MEKSVEKVADFAKATLDEVKIAEEASDTCRCTMQDNITTTHSLSDRLRATSNAILRVNQMGDQIDSIVKTIATIADQTNLLALNANIEAGPLR</sequence>
<dbReference type="PROSITE" id="PS50111">
    <property type="entry name" value="CHEMOTAXIS_TRANSDUC_2"/>
    <property type="match status" value="1"/>
</dbReference>
<name>A0A2X0X7B9_9GAMM</name>
<dbReference type="Pfam" id="PF00015">
    <property type="entry name" value="MCPsignal"/>
    <property type="match status" value="1"/>
</dbReference>
<dbReference type="PANTHER" id="PTHR32089:SF70">
    <property type="entry name" value="ENERGY TAXIS MODULATING METHYL ACCEPTING SENSORY TRANSDUCER"/>
    <property type="match status" value="1"/>
</dbReference>
<keyword evidence="2 3" id="KW-0807">Transducer</keyword>
<dbReference type="AlphaFoldDB" id="A0A2X0X7B9"/>
<comment type="subcellular location">
    <subcellularLocation>
        <location evidence="1">Membrane</location>
    </subcellularLocation>
</comment>
<dbReference type="EMBL" id="UAPV01000009">
    <property type="protein sequence ID" value="SPT78977.1"/>
    <property type="molecule type" value="Genomic_DNA"/>
</dbReference>
<accession>A0A2X0X7B9</accession>
<gene>
    <name evidence="5" type="primary">mcp4_13</name>
    <name evidence="5" type="ORF">NCTC13093_02617</name>
</gene>
<reference evidence="5 6" key="1">
    <citation type="submission" date="2018-06" db="EMBL/GenBank/DDBJ databases">
        <authorList>
            <consortium name="Pathogen Informatics"/>
            <person name="Doyle S."/>
        </authorList>
    </citation>
    <scope>NUCLEOTIDE SEQUENCE [LARGE SCALE GENOMIC DNA]</scope>
    <source>
        <strain evidence="5 6">NCTC13093</strain>
    </source>
</reference>
<proteinExistence type="predicted"/>
<keyword evidence="6" id="KW-1185">Reference proteome</keyword>
<evidence type="ECO:0000256" key="1">
    <source>
        <dbReference type="ARBA" id="ARBA00004370"/>
    </source>
</evidence>
<evidence type="ECO:0000256" key="2">
    <source>
        <dbReference type="ARBA" id="ARBA00023224"/>
    </source>
</evidence>
<dbReference type="GO" id="GO:0007165">
    <property type="term" value="P:signal transduction"/>
    <property type="evidence" value="ECO:0007669"/>
    <property type="project" value="UniProtKB-KW"/>
</dbReference>